<evidence type="ECO:0000256" key="6">
    <source>
        <dbReference type="ARBA" id="ARBA00022989"/>
    </source>
</evidence>
<evidence type="ECO:0000256" key="2">
    <source>
        <dbReference type="ARBA" id="ARBA00022448"/>
    </source>
</evidence>
<dbReference type="AlphaFoldDB" id="A0A0E3ZHZ6"/>
<dbReference type="RefSeq" id="WP_046312073.1">
    <property type="nucleotide sequence ID" value="NZ_CBCSCY010000018.1"/>
</dbReference>
<keyword evidence="3" id="KW-1003">Cell membrane</keyword>
<organism evidence="10 11">
    <name type="scientific">Pontibacter korlensis</name>
    <dbReference type="NCBI Taxonomy" id="400092"/>
    <lineage>
        <taxon>Bacteria</taxon>
        <taxon>Pseudomonadati</taxon>
        <taxon>Bacteroidota</taxon>
        <taxon>Cytophagia</taxon>
        <taxon>Cytophagales</taxon>
        <taxon>Hymenobacteraceae</taxon>
        <taxon>Pontibacter</taxon>
    </lineage>
</organism>
<dbReference type="STRING" id="400092.PKOR_16025"/>
<dbReference type="EMBL" id="CP009621">
    <property type="protein sequence ID" value="AKD04323.1"/>
    <property type="molecule type" value="Genomic_DNA"/>
</dbReference>
<evidence type="ECO:0000256" key="5">
    <source>
        <dbReference type="ARBA" id="ARBA00022692"/>
    </source>
</evidence>
<keyword evidence="2" id="KW-0813">Transport</keyword>
<dbReference type="Proteomes" id="UP000033109">
    <property type="component" value="Chromosome"/>
</dbReference>
<dbReference type="Pfam" id="PF04143">
    <property type="entry name" value="Sulf_transp"/>
    <property type="match status" value="1"/>
</dbReference>
<sequence>MESLIEWMSQPWPWYVAGPLIAFTMVLLLFVGKSFGVSDTLRTTCAIGGGGRVSDFFDFDWRKQVWNLIFVLGAVIGGFIASTWLQQPEPIPLAQDTVMKLQELGISNPGADYLPEEIFSWESLFTLRGFVMLVIGGFLIGFGARYAGGCTSGHAISGLSNLQVPSLIAVVGFFIGGLIMTYLLLPVILTL</sequence>
<protein>
    <submittedName>
        <fullName evidence="10">YeeE/YedE family protein</fullName>
    </submittedName>
</protein>
<evidence type="ECO:0000256" key="1">
    <source>
        <dbReference type="ARBA" id="ARBA00004429"/>
    </source>
</evidence>
<name>A0A0E3ZHZ6_9BACT</name>
<evidence type="ECO:0000256" key="4">
    <source>
        <dbReference type="ARBA" id="ARBA00022519"/>
    </source>
</evidence>
<keyword evidence="4" id="KW-0997">Cell inner membrane</keyword>
<dbReference type="KEGG" id="pko:PKOR_16025"/>
<comment type="subcellular location">
    <subcellularLocation>
        <location evidence="1">Cell inner membrane</location>
        <topology evidence="1">Multi-pass membrane protein</topology>
    </subcellularLocation>
</comment>
<dbReference type="PANTHER" id="PTHR30574">
    <property type="entry name" value="INNER MEMBRANE PROTEIN YEDE"/>
    <property type="match status" value="1"/>
</dbReference>
<comment type="similarity">
    <text evidence="8">Belongs to the TsuA/YedE (TC 9.B.102) family.</text>
</comment>
<proteinExistence type="inferred from homology"/>
<dbReference type="GO" id="GO:0005886">
    <property type="term" value="C:plasma membrane"/>
    <property type="evidence" value="ECO:0007669"/>
    <property type="project" value="UniProtKB-SubCell"/>
</dbReference>
<accession>A0A0E3ZHZ6</accession>
<keyword evidence="5 9" id="KW-0812">Transmembrane</keyword>
<dbReference type="InterPro" id="IPR007272">
    <property type="entry name" value="Sulf_transp_TsuA/YedE"/>
</dbReference>
<feature type="transmembrane region" description="Helical" evidence="9">
    <location>
        <begin position="12"/>
        <end position="32"/>
    </location>
</feature>
<evidence type="ECO:0000313" key="10">
    <source>
        <dbReference type="EMBL" id="AKD04323.1"/>
    </source>
</evidence>
<feature type="transmembrane region" description="Helical" evidence="9">
    <location>
        <begin position="125"/>
        <end position="147"/>
    </location>
</feature>
<evidence type="ECO:0000313" key="11">
    <source>
        <dbReference type="Proteomes" id="UP000033109"/>
    </source>
</evidence>
<dbReference type="PATRIC" id="fig|400092.3.peg.3510"/>
<dbReference type="PANTHER" id="PTHR30574:SF1">
    <property type="entry name" value="SULPHUR TRANSPORT DOMAIN-CONTAINING PROTEIN"/>
    <property type="match status" value="1"/>
</dbReference>
<dbReference type="HOGENOM" id="CLU_1452982_0_0_10"/>
<feature type="transmembrane region" description="Helical" evidence="9">
    <location>
        <begin position="167"/>
        <end position="189"/>
    </location>
</feature>
<evidence type="ECO:0000256" key="9">
    <source>
        <dbReference type="SAM" id="Phobius"/>
    </source>
</evidence>
<feature type="transmembrane region" description="Helical" evidence="9">
    <location>
        <begin position="65"/>
        <end position="85"/>
    </location>
</feature>
<evidence type="ECO:0000256" key="3">
    <source>
        <dbReference type="ARBA" id="ARBA00022475"/>
    </source>
</evidence>
<keyword evidence="6 9" id="KW-1133">Transmembrane helix</keyword>
<reference evidence="10 11" key="1">
    <citation type="journal article" date="2015" name="Sci. Rep.">
        <title>Unraveling adaptation of Pontibacter korlensis to radiation and infertility in desert through complete genome and comparative transcriptomic analysis.</title>
        <authorList>
            <person name="Dai J."/>
            <person name="Dai W."/>
            <person name="Qiu C."/>
            <person name="Yang Z."/>
            <person name="Zhang Y."/>
            <person name="Zhou M."/>
            <person name="Zhang L."/>
            <person name="Fang C."/>
            <person name="Gao Q."/>
            <person name="Yang Q."/>
            <person name="Li X."/>
            <person name="Wang Z."/>
            <person name="Wang Z."/>
            <person name="Jia Z."/>
            <person name="Chen X."/>
        </authorList>
    </citation>
    <scope>NUCLEOTIDE SEQUENCE [LARGE SCALE GENOMIC DNA]</scope>
    <source>
        <strain evidence="10 11">X14-1T</strain>
    </source>
</reference>
<keyword evidence="11" id="KW-1185">Reference proteome</keyword>
<gene>
    <name evidence="10" type="ORF">PKOR_16025</name>
</gene>
<keyword evidence="7 9" id="KW-0472">Membrane</keyword>
<evidence type="ECO:0000256" key="8">
    <source>
        <dbReference type="ARBA" id="ARBA00035655"/>
    </source>
</evidence>
<evidence type="ECO:0000256" key="7">
    <source>
        <dbReference type="ARBA" id="ARBA00023136"/>
    </source>
</evidence>